<protein>
    <submittedName>
        <fullName evidence="1">Uncharacterized protein</fullName>
    </submittedName>
</protein>
<keyword evidence="2" id="KW-1185">Reference proteome</keyword>
<evidence type="ECO:0000313" key="2">
    <source>
        <dbReference type="Proteomes" id="UP001177260"/>
    </source>
</evidence>
<reference evidence="1 2" key="1">
    <citation type="journal article" date="2023" name="ACS Omega">
        <title>Identification of the Neoaspergillic Acid Biosynthesis Gene Cluster by Establishing an In Vitro CRISPR-Ribonucleoprotein Genetic System in Aspergillus melleus.</title>
        <authorList>
            <person name="Yuan B."/>
            <person name="Grau M.F."/>
            <person name="Murata R.M."/>
            <person name="Torok T."/>
            <person name="Venkateswaran K."/>
            <person name="Stajich J.E."/>
            <person name="Wang C.C.C."/>
        </authorList>
    </citation>
    <scope>NUCLEOTIDE SEQUENCE [LARGE SCALE GENOMIC DNA]</scope>
    <source>
        <strain evidence="1 2">IMV 1140</strain>
    </source>
</reference>
<dbReference type="Proteomes" id="UP001177260">
    <property type="component" value="Unassembled WGS sequence"/>
</dbReference>
<organism evidence="1 2">
    <name type="scientific">Aspergillus melleus</name>
    <dbReference type="NCBI Taxonomy" id="138277"/>
    <lineage>
        <taxon>Eukaryota</taxon>
        <taxon>Fungi</taxon>
        <taxon>Dikarya</taxon>
        <taxon>Ascomycota</taxon>
        <taxon>Pezizomycotina</taxon>
        <taxon>Eurotiomycetes</taxon>
        <taxon>Eurotiomycetidae</taxon>
        <taxon>Eurotiales</taxon>
        <taxon>Aspergillaceae</taxon>
        <taxon>Aspergillus</taxon>
        <taxon>Aspergillus subgen. Circumdati</taxon>
    </lineage>
</organism>
<name>A0ACC3AWC0_9EURO</name>
<comment type="caution">
    <text evidence="1">The sequence shown here is derived from an EMBL/GenBank/DDBJ whole genome shotgun (WGS) entry which is preliminary data.</text>
</comment>
<sequence length="345" mass="38711">MTNKRKATASASNAGGPAKKTRAARATTLEVIPSTKLSWRKCATVEGVKDTSINDLTTLNSGSRVTDAQFLTFRVIWPGTFQTVRSNQQKVENALPKASTESESQSTTSETPAETDSRSTSPSQLRQRTPAAERFEPEKQWIKTKDEQIVNDAIISYLHALTLNIPGSESLCSSERLRLLFDFEAAQMEARTDGFLDIRGKGESKEAFATIEAKAAIRQRSNPHHGVYKEESAQTVLLIAQDSKNGRFTTLPRLQSAHKHQRLLISQDRHEIFIVIASYDDDYVRYLKKEDPQTPSFMVMQEYGPFIIGEYTNMQYLAQFIVGFCLEVNERISMACPKVIIDNHP</sequence>
<gene>
    <name evidence="1" type="ORF">N8T08_008152</name>
</gene>
<evidence type="ECO:0000313" key="1">
    <source>
        <dbReference type="EMBL" id="KAK1142070.1"/>
    </source>
</evidence>
<proteinExistence type="predicted"/>
<dbReference type="EMBL" id="JAOPJF010000054">
    <property type="protein sequence ID" value="KAK1142070.1"/>
    <property type="molecule type" value="Genomic_DNA"/>
</dbReference>
<accession>A0ACC3AWC0</accession>